<evidence type="ECO:0000256" key="2">
    <source>
        <dbReference type="ARBA" id="ARBA00022692"/>
    </source>
</evidence>
<evidence type="ECO:0000256" key="1">
    <source>
        <dbReference type="ARBA" id="ARBA00004141"/>
    </source>
</evidence>
<feature type="transmembrane region" description="Helical" evidence="6">
    <location>
        <begin position="198"/>
        <end position="223"/>
    </location>
</feature>
<evidence type="ECO:0000259" key="7">
    <source>
        <dbReference type="Pfam" id="PF20684"/>
    </source>
</evidence>
<comment type="caution">
    <text evidence="8">The sequence shown here is derived from an EMBL/GenBank/DDBJ whole genome shotgun (WGS) entry which is preliminary data.</text>
</comment>
<dbReference type="InterPro" id="IPR052337">
    <property type="entry name" value="SAT4-like"/>
</dbReference>
<keyword evidence="4 6" id="KW-0472">Membrane</keyword>
<gene>
    <name evidence="8" type="ORF">K490DRAFT_19978</name>
</gene>
<evidence type="ECO:0000256" key="3">
    <source>
        <dbReference type="ARBA" id="ARBA00022989"/>
    </source>
</evidence>
<dbReference type="GO" id="GO:0016020">
    <property type="term" value="C:membrane"/>
    <property type="evidence" value="ECO:0007669"/>
    <property type="project" value="UniProtKB-SubCell"/>
</dbReference>
<dbReference type="InterPro" id="IPR049326">
    <property type="entry name" value="Rhodopsin_dom_fungi"/>
</dbReference>
<feature type="transmembrane region" description="Helical" evidence="6">
    <location>
        <begin position="116"/>
        <end position="137"/>
    </location>
</feature>
<accession>A0A9P4I375</accession>
<feature type="transmembrane region" description="Helical" evidence="6">
    <location>
        <begin position="73"/>
        <end position="96"/>
    </location>
</feature>
<evidence type="ECO:0000256" key="6">
    <source>
        <dbReference type="SAM" id="Phobius"/>
    </source>
</evidence>
<evidence type="ECO:0000313" key="8">
    <source>
        <dbReference type="EMBL" id="KAF2091036.1"/>
    </source>
</evidence>
<comment type="subcellular location">
    <subcellularLocation>
        <location evidence="1">Membrane</location>
        <topology evidence="1">Multi-pass membrane protein</topology>
    </subcellularLocation>
</comment>
<dbReference type="PANTHER" id="PTHR33048:SF96">
    <property type="entry name" value="INTEGRAL MEMBRANE PROTEIN"/>
    <property type="match status" value="1"/>
</dbReference>
<dbReference type="AlphaFoldDB" id="A0A9P4I375"/>
<sequence length="260" mass="28838">IVFLVLVWISLCLRLWVRGVMIKSMGIDDYLMITAVIIFTYLGGGCIALTVCGLGRHAVNIPVKALICIYKCYLIDEFGYVLASLFFRLSVCWFYLRITIAPWQTWLVRTLALINILYSIAYFFVLLFQCSPVSYYWTRARQYAGEVGPPGTCIPSAAVLGVTYGHSGIAIASDWTLNTLPLFIIGKSGLNIRTKVSVLLLLGMGLVASIGSIVRCTTIWTIQRNADFTHTSAPIAIWSCVEISIGILAANIATYRPLFR</sequence>
<name>A0A9P4I375_9PEZI</name>
<dbReference type="Proteomes" id="UP000799776">
    <property type="component" value="Unassembled WGS sequence"/>
</dbReference>
<feature type="non-terminal residue" evidence="8">
    <location>
        <position position="260"/>
    </location>
</feature>
<protein>
    <recommendedName>
        <fullName evidence="7">Rhodopsin domain-containing protein</fullName>
    </recommendedName>
</protein>
<evidence type="ECO:0000256" key="4">
    <source>
        <dbReference type="ARBA" id="ARBA00023136"/>
    </source>
</evidence>
<reference evidence="8" key="1">
    <citation type="journal article" date="2020" name="Stud. Mycol.">
        <title>101 Dothideomycetes genomes: a test case for predicting lifestyles and emergence of pathogens.</title>
        <authorList>
            <person name="Haridas S."/>
            <person name="Albert R."/>
            <person name="Binder M."/>
            <person name="Bloem J."/>
            <person name="Labutti K."/>
            <person name="Salamov A."/>
            <person name="Andreopoulos B."/>
            <person name="Baker S."/>
            <person name="Barry K."/>
            <person name="Bills G."/>
            <person name="Bluhm B."/>
            <person name="Cannon C."/>
            <person name="Castanera R."/>
            <person name="Culley D."/>
            <person name="Daum C."/>
            <person name="Ezra D."/>
            <person name="Gonzalez J."/>
            <person name="Henrissat B."/>
            <person name="Kuo A."/>
            <person name="Liang C."/>
            <person name="Lipzen A."/>
            <person name="Lutzoni F."/>
            <person name="Magnuson J."/>
            <person name="Mondo S."/>
            <person name="Nolan M."/>
            <person name="Ohm R."/>
            <person name="Pangilinan J."/>
            <person name="Park H.-J."/>
            <person name="Ramirez L."/>
            <person name="Alfaro M."/>
            <person name="Sun H."/>
            <person name="Tritt A."/>
            <person name="Yoshinaga Y."/>
            <person name="Zwiers L.-H."/>
            <person name="Turgeon B."/>
            <person name="Goodwin S."/>
            <person name="Spatafora J."/>
            <person name="Crous P."/>
            <person name="Grigoriev I."/>
        </authorList>
    </citation>
    <scope>NUCLEOTIDE SEQUENCE</scope>
    <source>
        <strain evidence="8">CBS 121410</strain>
    </source>
</reference>
<feature type="non-terminal residue" evidence="8">
    <location>
        <position position="1"/>
    </location>
</feature>
<feature type="transmembrane region" description="Helical" evidence="6">
    <location>
        <begin position="235"/>
        <end position="255"/>
    </location>
</feature>
<keyword evidence="2 6" id="KW-0812">Transmembrane</keyword>
<dbReference type="OrthoDB" id="4682787at2759"/>
<feature type="transmembrane region" description="Helical" evidence="6">
    <location>
        <begin position="30"/>
        <end position="52"/>
    </location>
</feature>
<dbReference type="PANTHER" id="PTHR33048">
    <property type="entry name" value="PTH11-LIKE INTEGRAL MEMBRANE PROTEIN (AFU_ORTHOLOGUE AFUA_5G11245)"/>
    <property type="match status" value="1"/>
</dbReference>
<evidence type="ECO:0000313" key="9">
    <source>
        <dbReference type="Proteomes" id="UP000799776"/>
    </source>
</evidence>
<dbReference type="Pfam" id="PF20684">
    <property type="entry name" value="Fung_rhodopsin"/>
    <property type="match status" value="1"/>
</dbReference>
<keyword evidence="3 6" id="KW-1133">Transmembrane helix</keyword>
<dbReference type="EMBL" id="ML978712">
    <property type="protein sequence ID" value="KAF2091036.1"/>
    <property type="molecule type" value="Genomic_DNA"/>
</dbReference>
<proteinExistence type="inferred from homology"/>
<keyword evidence="9" id="KW-1185">Reference proteome</keyword>
<feature type="domain" description="Rhodopsin" evidence="7">
    <location>
        <begin position="13"/>
        <end position="260"/>
    </location>
</feature>
<comment type="similarity">
    <text evidence="5">Belongs to the SAT4 family.</text>
</comment>
<evidence type="ECO:0000256" key="5">
    <source>
        <dbReference type="ARBA" id="ARBA00038359"/>
    </source>
</evidence>
<organism evidence="8 9">
    <name type="scientific">Saccharata proteae CBS 121410</name>
    <dbReference type="NCBI Taxonomy" id="1314787"/>
    <lineage>
        <taxon>Eukaryota</taxon>
        <taxon>Fungi</taxon>
        <taxon>Dikarya</taxon>
        <taxon>Ascomycota</taxon>
        <taxon>Pezizomycotina</taxon>
        <taxon>Dothideomycetes</taxon>
        <taxon>Dothideomycetes incertae sedis</taxon>
        <taxon>Botryosphaeriales</taxon>
        <taxon>Saccharataceae</taxon>
        <taxon>Saccharata</taxon>
    </lineage>
</organism>